<feature type="domain" description="WAP" evidence="9">
    <location>
        <begin position="179"/>
        <end position="227"/>
    </location>
</feature>
<dbReference type="GO" id="GO:0019731">
    <property type="term" value="P:antibacterial humoral response"/>
    <property type="evidence" value="ECO:0007669"/>
    <property type="project" value="TreeGrafter"/>
</dbReference>
<evidence type="ECO:0000256" key="7">
    <source>
        <dbReference type="ARBA" id="ARBA00023157"/>
    </source>
</evidence>
<dbReference type="RefSeq" id="XP_024602571.1">
    <property type="nucleotide sequence ID" value="XM_024746803.1"/>
</dbReference>
<dbReference type="GO" id="GO:0045087">
    <property type="term" value="P:innate immune response"/>
    <property type="evidence" value="ECO:0007669"/>
    <property type="project" value="TreeGrafter"/>
</dbReference>
<feature type="domain" description="WAP" evidence="9">
    <location>
        <begin position="129"/>
        <end position="177"/>
    </location>
</feature>
<dbReference type="AlphaFoldDB" id="A0A341BIJ1"/>
<keyword evidence="7" id="KW-1015">Disulfide bond</keyword>
<accession>A0A341BIJ1</accession>
<feature type="domain" description="WAP" evidence="9">
    <location>
        <begin position="27"/>
        <end position="75"/>
    </location>
</feature>
<evidence type="ECO:0000313" key="11">
    <source>
        <dbReference type="RefSeq" id="XP_024602571.1"/>
    </source>
</evidence>
<keyword evidence="3" id="KW-0929">Antimicrobial</keyword>
<keyword evidence="2" id="KW-0964">Secreted</keyword>
<name>A0A341BIJ1_NEOAA</name>
<dbReference type="PANTHER" id="PTHR19441">
    <property type="entry name" value="WHEY ACDIC PROTEIN WAP"/>
    <property type="match status" value="1"/>
</dbReference>
<keyword evidence="10" id="KW-1185">Reference proteome</keyword>
<feature type="domain" description="WAP" evidence="9">
    <location>
        <begin position="80"/>
        <end position="128"/>
    </location>
</feature>
<dbReference type="InterPro" id="IPR036645">
    <property type="entry name" value="Elafin-like_sf"/>
</dbReference>
<dbReference type="GeneID" id="112400844"/>
<keyword evidence="4" id="KW-0646">Protease inhibitor</keyword>
<dbReference type="CDD" id="cd00199">
    <property type="entry name" value="WAP"/>
    <property type="match status" value="3"/>
</dbReference>
<dbReference type="Gene3D" id="4.10.75.10">
    <property type="entry name" value="Elafin-like"/>
    <property type="match status" value="4"/>
</dbReference>
<protein>
    <submittedName>
        <fullName evidence="11">Antileukoproteinase</fullName>
    </submittedName>
</protein>
<keyword evidence="5 8" id="KW-0732">Signal</keyword>
<evidence type="ECO:0000256" key="8">
    <source>
        <dbReference type="SAM" id="SignalP"/>
    </source>
</evidence>
<dbReference type="Proteomes" id="UP000252040">
    <property type="component" value="Unplaced"/>
</dbReference>
<dbReference type="CTD" id="6590"/>
<evidence type="ECO:0000256" key="4">
    <source>
        <dbReference type="ARBA" id="ARBA00022690"/>
    </source>
</evidence>
<sequence>MTFSGLFPFVLLALGTLAPWAVEGAGNAFKAGDCPPTKPAQCLLYEKPKCNNDWQCPEKKKCCPDTCGITCLDPVNILNPVEKPGKCPVVRARCAMLNPPNKCETDSQCVGELKCCEGICGKECMVPVKVEKPGKCPVVRARCAMLNPPNKCETDSQCVGELKCCEGICGKECMVPVKVEEKPGKCPVVRARCMMLNPPNKCETDSQCVGELKCCEGFCGKECMVPVKDMERKEEA</sequence>
<dbReference type="PROSITE" id="PS51390">
    <property type="entry name" value="WAP"/>
    <property type="match status" value="4"/>
</dbReference>
<evidence type="ECO:0000256" key="1">
    <source>
        <dbReference type="ARBA" id="ARBA00004613"/>
    </source>
</evidence>
<proteinExistence type="predicted"/>
<evidence type="ECO:0000259" key="9">
    <source>
        <dbReference type="PROSITE" id="PS51390"/>
    </source>
</evidence>
<dbReference type="FunCoup" id="A0A341BIJ1">
    <property type="interactions" value="14"/>
</dbReference>
<evidence type="ECO:0000313" key="10">
    <source>
        <dbReference type="Proteomes" id="UP000252040"/>
    </source>
</evidence>
<dbReference type="STRING" id="1706337.A0A341BIJ1"/>
<gene>
    <name evidence="11" type="primary">SLPI</name>
</gene>
<feature type="signal peptide" evidence="8">
    <location>
        <begin position="1"/>
        <end position="24"/>
    </location>
</feature>
<feature type="chain" id="PRO_5016331901" evidence="8">
    <location>
        <begin position="25"/>
        <end position="236"/>
    </location>
</feature>
<dbReference type="InterPro" id="IPR008197">
    <property type="entry name" value="WAP_dom"/>
</dbReference>
<dbReference type="KEGG" id="nasi:112400844"/>
<reference evidence="11" key="1">
    <citation type="submission" date="2025-08" db="UniProtKB">
        <authorList>
            <consortium name="RefSeq"/>
        </authorList>
    </citation>
    <scope>IDENTIFICATION</scope>
    <source>
        <tissue evidence="11">Meat</tissue>
    </source>
</reference>
<comment type="subcellular location">
    <subcellularLocation>
        <location evidence="1">Secreted</location>
    </subcellularLocation>
</comment>
<dbReference type="SMART" id="SM00217">
    <property type="entry name" value="WAP"/>
    <property type="match status" value="4"/>
</dbReference>
<dbReference type="GO" id="GO:0004867">
    <property type="term" value="F:serine-type endopeptidase inhibitor activity"/>
    <property type="evidence" value="ECO:0007669"/>
    <property type="project" value="TreeGrafter"/>
</dbReference>
<dbReference type="GO" id="GO:0005615">
    <property type="term" value="C:extracellular space"/>
    <property type="evidence" value="ECO:0007669"/>
    <property type="project" value="TreeGrafter"/>
</dbReference>
<evidence type="ECO:0000256" key="6">
    <source>
        <dbReference type="ARBA" id="ARBA00023022"/>
    </source>
</evidence>
<dbReference type="SUPFAM" id="SSF57256">
    <property type="entry name" value="Elafin-like"/>
    <property type="match status" value="4"/>
</dbReference>
<evidence type="ECO:0000256" key="2">
    <source>
        <dbReference type="ARBA" id="ARBA00022525"/>
    </source>
</evidence>
<evidence type="ECO:0000256" key="3">
    <source>
        <dbReference type="ARBA" id="ARBA00022529"/>
    </source>
</evidence>
<dbReference type="FunFam" id="4.10.75.10:FF:000001">
    <property type="entry name" value="Anosmin 1"/>
    <property type="match status" value="4"/>
</dbReference>
<dbReference type="Pfam" id="PF00095">
    <property type="entry name" value="WAP"/>
    <property type="match status" value="4"/>
</dbReference>
<dbReference type="InterPro" id="IPR050514">
    <property type="entry name" value="WAP_four-disulfide_core"/>
</dbReference>
<dbReference type="PANTHER" id="PTHR19441:SF44">
    <property type="entry name" value="ANTILEUKOPROTEINASE"/>
    <property type="match status" value="1"/>
</dbReference>
<dbReference type="InParanoid" id="A0A341BIJ1"/>
<evidence type="ECO:0000256" key="5">
    <source>
        <dbReference type="ARBA" id="ARBA00022729"/>
    </source>
</evidence>
<dbReference type="PRINTS" id="PR00003">
    <property type="entry name" value="4DISULPHCORE"/>
</dbReference>
<organism evidence="10 11">
    <name type="scientific">Neophocaena asiaeorientalis asiaeorientalis</name>
    <name type="common">Yangtze finless porpoise</name>
    <name type="synonym">Neophocaena phocaenoides subsp. asiaeorientalis</name>
    <dbReference type="NCBI Taxonomy" id="1706337"/>
    <lineage>
        <taxon>Eukaryota</taxon>
        <taxon>Metazoa</taxon>
        <taxon>Chordata</taxon>
        <taxon>Craniata</taxon>
        <taxon>Vertebrata</taxon>
        <taxon>Euteleostomi</taxon>
        <taxon>Mammalia</taxon>
        <taxon>Eutheria</taxon>
        <taxon>Laurasiatheria</taxon>
        <taxon>Artiodactyla</taxon>
        <taxon>Whippomorpha</taxon>
        <taxon>Cetacea</taxon>
        <taxon>Odontoceti</taxon>
        <taxon>Phocoenidae</taxon>
        <taxon>Neophocaena</taxon>
    </lineage>
</organism>
<keyword evidence="6" id="KW-0044">Antibiotic</keyword>